<comment type="caution">
    <text evidence="5">The sequence shown here is derived from an EMBL/GenBank/DDBJ whole genome shotgun (WGS) entry which is preliminary data.</text>
</comment>
<dbReference type="Proteomes" id="UP000295680">
    <property type="component" value="Unassembled WGS sequence"/>
</dbReference>
<dbReference type="RefSeq" id="WP_132122797.1">
    <property type="nucleotide sequence ID" value="NZ_SLWS01000008.1"/>
</dbReference>
<dbReference type="InterPro" id="IPR036388">
    <property type="entry name" value="WH-like_DNA-bd_sf"/>
</dbReference>
<evidence type="ECO:0000313" key="6">
    <source>
        <dbReference type="Proteomes" id="UP000295680"/>
    </source>
</evidence>
<dbReference type="InterPro" id="IPR000792">
    <property type="entry name" value="Tscrpt_reg_LuxR_C"/>
</dbReference>
<evidence type="ECO:0000256" key="3">
    <source>
        <dbReference type="ARBA" id="ARBA00023163"/>
    </source>
</evidence>
<dbReference type="AlphaFoldDB" id="A0A4R2JFH6"/>
<evidence type="ECO:0000259" key="4">
    <source>
        <dbReference type="PROSITE" id="PS50043"/>
    </source>
</evidence>
<evidence type="ECO:0000313" key="5">
    <source>
        <dbReference type="EMBL" id="TCO55029.1"/>
    </source>
</evidence>
<evidence type="ECO:0000256" key="1">
    <source>
        <dbReference type="ARBA" id="ARBA00023015"/>
    </source>
</evidence>
<dbReference type="SUPFAM" id="SSF46894">
    <property type="entry name" value="C-terminal effector domain of the bipartite response regulators"/>
    <property type="match status" value="1"/>
</dbReference>
<dbReference type="GO" id="GO:0003677">
    <property type="term" value="F:DNA binding"/>
    <property type="evidence" value="ECO:0007669"/>
    <property type="project" value="UniProtKB-KW"/>
</dbReference>
<accession>A0A4R2JFH6</accession>
<name>A0A4R2JFH6_9PSEU</name>
<keyword evidence="2" id="KW-0238">DNA-binding</keyword>
<keyword evidence="6" id="KW-1185">Reference proteome</keyword>
<dbReference type="InterPro" id="IPR039420">
    <property type="entry name" value="WalR-like"/>
</dbReference>
<keyword evidence="1" id="KW-0805">Transcription regulation</keyword>
<evidence type="ECO:0000256" key="2">
    <source>
        <dbReference type="ARBA" id="ARBA00023125"/>
    </source>
</evidence>
<keyword evidence="3" id="KW-0804">Transcription</keyword>
<dbReference type="OrthoDB" id="4266042at2"/>
<gene>
    <name evidence="5" type="ORF">EV192_108317</name>
</gene>
<dbReference type="GO" id="GO:0006355">
    <property type="term" value="P:regulation of DNA-templated transcription"/>
    <property type="evidence" value="ECO:0007669"/>
    <property type="project" value="InterPro"/>
</dbReference>
<reference evidence="5 6" key="1">
    <citation type="submission" date="2019-03" db="EMBL/GenBank/DDBJ databases">
        <title>Genomic Encyclopedia of Type Strains, Phase IV (KMG-IV): sequencing the most valuable type-strain genomes for metagenomic binning, comparative biology and taxonomic classification.</title>
        <authorList>
            <person name="Goeker M."/>
        </authorList>
    </citation>
    <scope>NUCLEOTIDE SEQUENCE [LARGE SCALE GENOMIC DNA]</scope>
    <source>
        <strain evidence="5 6">DSM 45934</strain>
    </source>
</reference>
<dbReference type="PROSITE" id="PS50043">
    <property type="entry name" value="HTH_LUXR_2"/>
    <property type="match status" value="1"/>
</dbReference>
<dbReference type="PANTHER" id="PTHR43214">
    <property type="entry name" value="TWO-COMPONENT RESPONSE REGULATOR"/>
    <property type="match status" value="1"/>
</dbReference>
<dbReference type="PANTHER" id="PTHR43214:SF24">
    <property type="entry name" value="TRANSCRIPTIONAL REGULATORY PROTEIN NARL-RELATED"/>
    <property type="match status" value="1"/>
</dbReference>
<protein>
    <submittedName>
        <fullName evidence="5">Regulatory LuxR family protein</fullName>
    </submittedName>
</protein>
<dbReference type="SMART" id="SM00421">
    <property type="entry name" value="HTH_LUXR"/>
    <property type="match status" value="1"/>
</dbReference>
<proteinExistence type="predicted"/>
<feature type="domain" description="HTH luxR-type" evidence="4">
    <location>
        <begin position="7"/>
        <end position="72"/>
    </location>
</feature>
<dbReference type="Gene3D" id="1.10.10.10">
    <property type="entry name" value="Winged helix-like DNA-binding domain superfamily/Winged helix DNA-binding domain"/>
    <property type="match status" value="1"/>
</dbReference>
<dbReference type="InterPro" id="IPR016032">
    <property type="entry name" value="Sig_transdc_resp-reg_C-effctor"/>
</dbReference>
<organism evidence="5 6">
    <name type="scientific">Actinocrispum wychmicini</name>
    <dbReference type="NCBI Taxonomy" id="1213861"/>
    <lineage>
        <taxon>Bacteria</taxon>
        <taxon>Bacillati</taxon>
        <taxon>Actinomycetota</taxon>
        <taxon>Actinomycetes</taxon>
        <taxon>Pseudonocardiales</taxon>
        <taxon>Pseudonocardiaceae</taxon>
        <taxon>Actinocrispum</taxon>
    </lineage>
</organism>
<sequence>MQTRSRKDHHVVVLDQEQRNLLHLLASGLPDTAIARRMCLAPRTLARRIASLYEMLHADNRFQAGAAAERLGLLDGDGPAGSSTRLAG</sequence>
<dbReference type="EMBL" id="SLWS01000008">
    <property type="protein sequence ID" value="TCO55029.1"/>
    <property type="molecule type" value="Genomic_DNA"/>
</dbReference>